<dbReference type="SUPFAM" id="SSF52540">
    <property type="entry name" value="P-loop containing nucleoside triphosphate hydrolases"/>
    <property type="match status" value="1"/>
</dbReference>
<dbReference type="Pfam" id="PF25601">
    <property type="entry name" value="AAA_lid_14"/>
    <property type="match status" value="1"/>
</dbReference>
<dbReference type="GO" id="GO:0005524">
    <property type="term" value="F:ATP binding"/>
    <property type="evidence" value="ECO:0007669"/>
    <property type="project" value="UniProtKB-KW"/>
</dbReference>
<dbReference type="Gene3D" id="1.10.10.60">
    <property type="entry name" value="Homeodomain-like"/>
    <property type="match status" value="1"/>
</dbReference>
<dbReference type="Gene3D" id="3.40.50.300">
    <property type="entry name" value="P-loop containing nucleotide triphosphate hydrolases"/>
    <property type="match status" value="1"/>
</dbReference>
<dbReference type="GO" id="GO:0000160">
    <property type="term" value="P:phosphorelay signal transduction system"/>
    <property type="evidence" value="ECO:0007669"/>
    <property type="project" value="InterPro"/>
</dbReference>
<evidence type="ECO:0000256" key="3">
    <source>
        <dbReference type="ARBA" id="ARBA00023015"/>
    </source>
</evidence>
<protein>
    <submittedName>
        <fullName evidence="8">Response regulator of zinc sigma-54-dependent two-component system</fullName>
    </submittedName>
</protein>
<dbReference type="InterPro" id="IPR025943">
    <property type="entry name" value="Sigma_54_int_dom_ATP-bd_2"/>
</dbReference>
<evidence type="ECO:0000256" key="5">
    <source>
        <dbReference type="ARBA" id="ARBA00023163"/>
    </source>
</evidence>
<dbReference type="Pfam" id="PF02954">
    <property type="entry name" value="HTH_8"/>
    <property type="match status" value="1"/>
</dbReference>
<dbReference type="Gene3D" id="1.10.8.60">
    <property type="match status" value="1"/>
</dbReference>
<dbReference type="SUPFAM" id="SSF52172">
    <property type="entry name" value="CheY-like"/>
    <property type="match status" value="1"/>
</dbReference>
<dbReference type="InterPro" id="IPR002197">
    <property type="entry name" value="HTH_Fis"/>
</dbReference>
<evidence type="ECO:0000259" key="7">
    <source>
        <dbReference type="PROSITE" id="PS50110"/>
    </source>
</evidence>
<dbReference type="InterPro" id="IPR003593">
    <property type="entry name" value="AAA+_ATPase"/>
</dbReference>
<dbReference type="InterPro" id="IPR025944">
    <property type="entry name" value="Sigma_54_int_dom_CS"/>
</dbReference>
<dbReference type="InterPro" id="IPR011006">
    <property type="entry name" value="CheY-like_superfamily"/>
</dbReference>
<evidence type="ECO:0000256" key="4">
    <source>
        <dbReference type="ARBA" id="ARBA00023125"/>
    </source>
</evidence>
<dbReference type="PROSITE" id="PS50110">
    <property type="entry name" value="RESPONSE_REGULATORY"/>
    <property type="match status" value="1"/>
</dbReference>
<feature type="domain" description="Response regulatory" evidence="7">
    <location>
        <begin position="3"/>
        <end position="117"/>
    </location>
</feature>
<dbReference type="PROSITE" id="PS00688">
    <property type="entry name" value="SIGMA54_INTERACT_3"/>
    <property type="match status" value="1"/>
</dbReference>
<dbReference type="GO" id="GO:0043565">
    <property type="term" value="F:sequence-specific DNA binding"/>
    <property type="evidence" value="ECO:0007669"/>
    <property type="project" value="InterPro"/>
</dbReference>
<dbReference type="Pfam" id="PF00158">
    <property type="entry name" value="Sigma54_activat"/>
    <property type="match status" value="1"/>
</dbReference>
<keyword evidence="4" id="KW-0238">DNA-binding</keyword>
<dbReference type="SMART" id="SM00382">
    <property type="entry name" value="AAA"/>
    <property type="match status" value="1"/>
</dbReference>
<dbReference type="InterPro" id="IPR058031">
    <property type="entry name" value="AAA_lid_NorR"/>
</dbReference>
<name>A0A3B1BNA0_9ZZZZ</name>
<dbReference type="SMART" id="SM00448">
    <property type="entry name" value="REC"/>
    <property type="match status" value="1"/>
</dbReference>
<keyword evidence="3" id="KW-0805">Transcription regulation</keyword>
<dbReference type="Pfam" id="PF00072">
    <property type="entry name" value="Response_reg"/>
    <property type="match status" value="1"/>
</dbReference>
<keyword evidence="5" id="KW-0804">Transcription</keyword>
<dbReference type="SUPFAM" id="SSF46689">
    <property type="entry name" value="Homeodomain-like"/>
    <property type="match status" value="1"/>
</dbReference>
<evidence type="ECO:0000313" key="8">
    <source>
        <dbReference type="EMBL" id="VAX16031.1"/>
    </source>
</evidence>
<evidence type="ECO:0000259" key="6">
    <source>
        <dbReference type="PROSITE" id="PS50045"/>
    </source>
</evidence>
<proteinExistence type="predicted"/>
<keyword evidence="1" id="KW-0547">Nucleotide-binding</keyword>
<dbReference type="EMBL" id="UOGA01000053">
    <property type="protein sequence ID" value="VAX16031.1"/>
    <property type="molecule type" value="Genomic_DNA"/>
</dbReference>
<dbReference type="AlphaFoldDB" id="A0A3B1BNA0"/>
<dbReference type="PANTHER" id="PTHR32071:SF113">
    <property type="entry name" value="ALGINATE BIOSYNTHESIS TRANSCRIPTIONAL REGULATORY PROTEIN ALGB"/>
    <property type="match status" value="1"/>
</dbReference>
<evidence type="ECO:0000256" key="1">
    <source>
        <dbReference type="ARBA" id="ARBA00022741"/>
    </source>
</evidence>
<evidence type="ECO:0000256" key="2">
    <source>
        <dbReference type="ARBA" id="ARBA00022840"/>
    </source>
</evidence>
<dbReference type="InterPro" id="IPR009057">
    <property type="entry name" value="Homeodomain-like_sf"/>
</dbReference>
<keyword evidence="2" id="KW-0067">ATP-binding</keyword>
<dbReference type="InterPro" id="IPR027417">
    <property type="entry name" value="P-loop_NTPase"/>
</dbReference>
<dbReference type="FunFam" id="3.40.50.300:FF:000006">
    <property type="entry name" value="DNA-binding transcriptional regulator NtrC"/>
    <property type="match status" value="1"/>
</dbReference>
<dbReference type="PANTHER" id="PTHR32071">
    <property type="entry name" value="TRANSCRIPTIONAL REGULATORY PROTEIN"/>
    <property type="match status" value="1"/>
</dbReference>
<dbReference type="InterPro" id="IPR002078">
    <property type="entry name" value="Sigma_54_int"/>
</dbReference>
<dbReference type="InterPro" id="IPR001789">
    <property type="entry name" value="Sig_transdc_resp-reg_receiver"/>
</dbReference>
<dbReference type="PROSITE" id="PS00676">
    <property type="entry name" value="SIGMA54_INTERACT_2"/>
    <property type="match status" value="1"/>
</dbReference>
<accession>A0A3B1BNA0</accession>
<reference evidence="8" key="1">
    <citation type="submission" date="2018-06" db="EMBL/GenBank/DDBJ databases">
        <authorList>
            <person name="Zhirakovskaya E."/>
        </authorList>
    </citation>
    <scope>NUCLEOTIDE SEQUENCE</scope>
</reference>
<sequence>MGHILVVDDEADICRAMSLIFSEMGHTVHMADNIKDALEIINTTLPDIAFFDLRLGQESGIDLLKLSKEAAPDMTVLMISAFGSVESVVQAMKIGAYDYICKPFNNDEIKITVNRLFEHRQLINSRDSLQQELDGILRFENMVGESPAMKRMKHLIKKVLHSKANVLLTGETGTGKSLAAHIIHHQGPRKDFPMVTINCGAIPENLLESELFGHSKGAFTGAIENKTGLFVKANKGSLFLDEVSELPLKMQVKLLNVIQTKELTPVGSTEPVKIDVRIIAASNTNLAEAVQKKELRKDLFYRLNVVEISVPPLRECRSDIPQLVHLYVDRFSKDAGRPSPKIPRAIMISLQERSWPGNVRELENILERAVLMCDGDTIEPKDISLDVTRAQTATAARNSKPTDLKARVSLMEKEYIQEVLSRHGNNKEETARFLNINIATLYRKLDH</sequence>
<dbReference type="CDD" id="cd00009">
    <property type="entry name" value="AAA"/>
    <property type="match status" value="1"/>
</dbReference>
<organism evidence="8">
    <name type="scientific">hydrothermal vent metagenome</name>
    <dbReference type="NCBI Taxonomy" id="652676"/>
    <lineage>
        <taxon>unclassified sequences</taxon>
        <taxon>metagenomes</taxon>
        <taxon>ecological metagenomes</taxon>
    </lineage>
</organism>
<gene>
    <name evidence="8" type="ORF">MNBD_NITROSPINAE04-2578</name>
</gene>
<feature type="domain" description="Sigma-54 factor interaction" evidence="6">
    <location>
        <begin position="142"/>
        <end position="371"/>
    </location>
</feature>
<dbReference type="Gene3D" id="3.40.50.2300">
    <property type="match status" value="1"/>
</dbReference>
<dbReference type="GO" id="GO:0006355">
    <property type="term" value="P:regulation of DNA-templated transcription"/>
    <property type="evidence" value="ECO:0007669"/>
    <property type="project" value="InterPro"/>
</dbReference>
<dbReference type="PROSITE" id="PS50045">
    <property type="entry name" value="SIGMA54_INTERACT_4"/>
    <property type="match status" value="1"/>
</dbReference>